<dbReference type="InterPro" id="IPR000337">
    <property type="entry name" value="GPCR_3"/>
</dbReference>
<gene>
    <name evidence="11" type="primary">Grm5</name>
    <name evidence="11" type="ORF">SNAT2548_LOCUS21238</name>
</gene>
<protein>
    <submittedName>
        <fullName evidence="11">Grm5 protein</fullName>
    </submittedName>
</protein>
<dbReference type="InterPro" id="IPR009030">
    <property type="entry name" value="Growth_fac_rcpt_cys_sf"/>
</dbReference>
<feature type="compositionally biased region" description="Polar residues" evidence="7">
    <location>
        <begin position="1013"/>
        <end position="1023"/>
    </location>
</feature>
<dbReference type="PROSITE" id="PS50879">
    <property type="entry name" value="RNASE_H_1"/>
    <property type="match status" value="1"/>
</dbReference>
<feature type="signal peptide" evidence="9">
    <location>
        <begin position="1"/>
        <end position="19"/>
    </location>
</feature>
<evidence type="ECO:0000256" key="8">
    <source>
        <dbReference type="SAM" id="Phobius"/>
    </source>
</evidence>
<organism evidence="11 12">
    <name type="scientific">Symbiodinium natans</name>
    <dbReference type="NCBI Taxonomy" id="878477"/>
    <lineage>
        <taxon>Eukaryota</taxon>
        <taxon>Sar</taxon>
        <taxon>Alveolata</taxon>
        <taxon>Dinophyceae</taxon>
        <taxon>Suessiales</taxon>
        <taxon>Symbiodiniaceae</taxon>
        <taxon>Symbiodinium</taxon>
    </lineage>
</organism>
<evidence type="ECO:0000259" key="10">
    <source>
        <dbReference type="PROSITE" id="PS50879"/>
    </source>
</evidence>
<feature type="transmembrane region" description="Helical" evidence="8">
    <location>
        <begin position="4153"/>
        <end position="4173"/>
    </location>
</feature>
<evidence type="ECO:0000256" key="6">
    <source>
        <dbReference type="ARBA" id="ARBA00023180"/>
    </source>
</evidence>
<keyword evidence="6" id="KW-0325">Glycoprotein</keyword>
<feature type="transmembrane region" description="Helical" evidence="8">
    <location>
        <begin position="4194"/>
        <end position="4214"/>
    </location>
</feature>
<feature type="transmembrane region" description="Helical" evidence="8">
    <location>
        <begin position="4281"/>
        <end position="4304"/>
    </location>
</feature>
<dbReference type="SUPFAM" id="SSF53822">
    <property type="entry name" value="Periplasmic binding protein-like I"/>
    <property type="match status" value="1"/>
</dbReference>
<evidence type="ECO:0000256" key="2">
    <source>
        <dbReference type="ARBA" id="ARBA00022692"/>
    </source>
</evidence>
<feature type="domain" description="RNase H type-1" evidence="10">
    <location>
        <begin position="2579"/>
        <end position="2725"/>
    </location>
</feature>
<keyword evidence="5" id="KW-0675">Receptor</keyword>
<dbReference type="Pfam" id="PF01094">
    <property type="entry name" value="ANF_receptor"/>
    <property type="match status" value="1"/>
</dbReference>
<dbReference type="InterPro" id="IPR001828">
    <property type="entry name" value="ANF_lig-bd_rcpt"/>
</dbReference>
<feature type="transmembrane region" description="Helical" evidence="8">
    <location>
        <begin position="645"/>
        <end position="665"/>
    </location>
</feature>
<feature type="transmembrane region" description="Helical" evidence="8">
    <location>
        <begin position="4088"/>
        <end position="4108"/>
    </location>
</feature>
<dbReference type="Gene3D" id="3.60.10.10">
    <property type="entry name" value="Endonuclease/exonuclease/phosphatase"/>
    <property type="match status" value="1"/>
</dbReference>
<proteinExistence type="predicted"/>
<evidence type="ECO:0000313" key="11">
    <source>
        <dbReference type="EMBL" id="CAE7389575.1"/>
    </source>
</evidence>
<feature type="transmembrane region" description="Helical" evidence="8">
    <location>
        <begin position="4220"/>
        <end position="4238"/>
    </location>
</feature>
<dbReference type="InterPro" id="IPR028082">
    <property type="entry name" value="Peripla_BP_I"/>
</dbReference>
<reference evidence="11" key="1">
    <citation type="submission" date="2021-02" db="EMBL/GenBank/DDBJ databases">
        <authorList>
            <person name="Dougan E. K."/>
            <person name="Rhodes N."/>
            <person name="Thang M."/>
            <person name="Chan C."/>
        </authorList>
    </citation>
    <scope>NUCLEOTIDE SEQUENCE</scope>
</reference>
<keyword evidence="3 8" id="KW-1133">Transmembrane helix</keyword>
<dbReference type="GO" id="GO:0003676">
    <property type="term" value="F:nucleic acid binding"/>
    <property type="evidence" value="ECO:0007669"/>
    <property type="project" value="InterPro"/>
</dbReference>
<dbReference type="Pfam" id="PF07699">
    <property type="entry name" value="Ephrin_rec_like"/>
    <property type="match status" value="1"/>
</dbReference>
<feature type="chain" id="PRO_5032870196" evidence="9">
    <location>
        <begin position="20"/>
        <end position="4724"/>
    </location>
</feature>
<feature type="transmembrane region" description="Helical" evidence="8">
    <location>
        <begin position="672"/>
        <end position="691"/>
    </location>
</feature>
<dbReference type="InterPro" id="IPR050726">
    <property type="entry name" value="mGluR"/>
</dbReference>
<evidence type="ECO:0000256" key="1">
    <source>
        <dbReference type="ARBA" id="ARBA00004141"/>
    </source>
</evidence>
<feature type="region of interest" description="Disordered" evidence="7">
    <location>
        <begin position="762"/>
        <end position="781"/>
    </location>
</feature>
<dbReference type="InterPro" id="IPR012337">
    <property type="entry name" value="RNaseH-like_sf"/>
</dbReference>
<feature type="transmembrane region" description="Helical" evidence="8">
    <location>
        <begin position="711"/>
        <end position="730"/>
    </location>
</feature>
<dbReference type="OrthoDB" id="5984008at2759"/>
<feature type="transmembrane region" description="Helical" evidence="8">
    <location>
        <begin position="4058"/>
        <end position="4076"/>
    </location>
</feature>
<evidence type="ECO:0000256" key="9">
    <source>
        <dbReference type="SAM" id="SignalP"/>
    </source>
</evidence>
<dbReference type="InterPro" id="IPR013087">
    <property type="entry name" value="Znf_C2H2_type"/>
</dbReference>
<dbReference type="Gene3D" id="3.40.50.2300">
    <property type="match status" value="2"/>
</dbReference>
<dbReference type="InterPro" id="IPR002156">
    <property type="entry name" value="RNaseH_domain"/>
</dbReference>
<dbReference type="PROSITE" id="PS00028">
    <property type="entry name" value="ZINC_FINGER_C2H2_1"/>
    <property type="match status" value="1"/>
</dbReference>
<comment type="caution">
    <text evidence="11">The sequence shown here is derived from an EMBL/GenBank/DDBJ whole genome shotgun (WGS) entry which is preliminary data.</text>
</comment>
<dbReference type="PRINTS" id="PR00248">
    <property type="entry name" value="GPCRMGR"/>
</dbReference>
<dbReference type="SMART" id="SM01411">
    <property type="entry name" value="Ephrin_rec_like"/>
    <property type="match status" value="2"/>
</dbReference>
<evidence type="ECO:0000256" key="7">
    <source>
        <dbReference type="SAM" id="MobiDB-lite"/>
    </source>
</evidence>
<feature type="compositionally biased region" description="Basic and acidic residues" evidence="7">
    <location>
        <begin position="1948"/>
        <end position="1963"/>
    </location>
</feature>
<feature type="region of interest" description="Disordered" evidence="7">
    <location>
        <begin position="1946"/>
        <end position="1975"/>
    </location>
</feature>
<dbReference type="InterPro" id="IPR011641">
    <property type="entry name" value="Tyr-kin_ephrin_A/B_rcpt-like"/>
</dbReference>
<keyword evidence="9" id="KW-0732">Signal</keyword>
<dbReference type="InterPro" id="IPR036397">
    <property type="entry name" value="RNaseH_sf"/>
</dbReference>
<name>A0A812QDF1_9DINO</name>
<dbReference type="Gene3D" id="2.10.50.10">
    <property type="entry name" value="Tumor Necrosis Factor Receptor, subunit A, domain 2"/>
    <property type="match status" value="2"/>
</dbReference>
<keyword evidence="2 8" id="KW-0812">Transmembrane</keyword>
<dbReference type="Proteomes" id="UP000604046">
    <property type="component" value="Unassembled WGS sequence"/>
</dbReference>
<dbReference type="SUPFAM" id="SSF53098">
    <property type="entry name" value="Ribonuclease H-like"/>
    <property type="match status" value="1"/>
</dbReference>
<dbReference type="EMBL" id="CAJNDS010002241">
    <property type="protein sequence ID" value="CAE7389575.1"/>
    <property type="molecule type" value="Genomic_DNA"/>
</dbReference>
<feature type="region of interest" description="Disordered" evidence="7">
    <location>
        <begin position="1321"/>
        <end position="1344"/>
    </location>
</feature>
<accession>A0A812QDF1</accession>
<feature type="compositionally biased region" description="Low complexity" evidence="7">
    <location>
        <begin position="1321"/>
        <end position="1341"/>
    </location>
</feature>
<dbReference type="Pfam" id="PF00075">
    <property type="entry name" value="RNase_H"/>
    <property type="match status" value="1"/>
</dbReference>
<dbReference type="PANTHER" id="PTHR24060">
    <property type="entry name" value="METABOTROPIC GLUTAMATE RECEPTOR"/>
    <property type="match status" value="1"/>
</dbReference>
<sequence>MHVRCCLLLLACLFPRVAPEIALGAFAGVTNSVSPGPVIAWIAAYLDYQKHWNASLVERFGPPIVTLPGGLHPNGSAVTLRIGTTHLKTDIGVATAIDMMWGLDGAAPVTGLVGAGISSITMPVATIAAVQKVPVVAFASTNSELSNKDSYPFFLRTVSPDSIQARALWAWIAHFEVALATCLYSLESYGQGLFSEMETLAQGQEKQDFLQGLALRYMQDFAVEEAREVLYIAKRLGSRFILLAMNSHMLAGLLPLMREEGMMEAGWQVVGTDACISYVDQYHLDKMKMPLDHQWISDLLSGGAAALNVWDSLAFDALYTLFVAINNLLHTVSESEIREEALLDELRRTRFMGVSGEVSFDENGDRLAAYQLINLQEMPGLSAPQAVAAAMFSASTLKFTFERQPVWMDGSRRAMPPEQLFSCDPGFYKEVSGQCKICPKGKQCSGGPVASYVLCPRGAFANRTGMQNCTLCPKGRFAPDVGSEECNTCLPGYEAPMEGMEACRRCAPGTYMPLSEGLQCFPCPGNLITRESASESESDCICREGYFLCGDSCRECPAGLHCPEGLGRPLQQGGFWTEGGLIESQCDFSVLRCRDASECLPEATLGDCAPGREGRACNNCQPDHFPRRHPTALAGTCQPCKEVDLLPGAILFVFIPVVLLLLSFLTMEPSQLSLNLLTAAAVVSQLIVALQTLGSMRQLSLAWQDFDFQHWLTPLFSAYCLLIGLAPRWISAGSWLFMLISRLWLIGLATLLGQDSQRTSLAPVPETEADPSKDSLKEPVQWRSLDSEHRQSAMAYKRKRRTATSTSDFAAAITSNDNSSHHAKYDNDAIDRGFYRGEAKVLHKLVSQRKNAVTMLQSIRHQRETFEAGWAKYTQSLLDTVSKQLQEREDALLHFDEAEKEWSMLHKDTNQQLKLATGHEGQEIDAKTDEMEDVEEEVADIAQRDAQIANRREQMMTQHQKMRKALEAVRDTALQGADREHSRTPRRKGREQDAESISSADLPKDGGGHAGGPNSQAPTSAATQKEAPAANKAGDMELSIDHSIRQEPDFVDHRHAELLALCLQYDLDFHEGCDSDAHFLAQAAAVLFNARMEPISAQQLSGRGTNTSPHSLRVEQVEPRADATGHCMFLPLSGPGCSSQYPHPPHPVASVFLPYPIADLEAMIQHAQDSAYVFFDTVDHYRIRQLLPQWGLREIIEDAVRNTQAQPITAVKVLRVPLPGLPAVQIVLDSANLPPNWITTPVDLRAHNVPICTVGVPSDASAFEIALRVERFCRTPRQLSHWVARSHYSFFPPGILWADPFQPNILATHPTVISSIAAAGSDSGTTETLSQEESSSDASSSRTNQDFHVMEAQDFSEEPTFTVAFHPLGYPPWVHTFPRLTTPEEVAQLAAQSMAQATRQPGWRTQFLWQQPIAQGIDLHCMLTPIPHPTHGVFLADFRRIFGPDLRGMTALPIVPNTPQTADMMCAAAVRCLEEWALADPPHDFVVTTARKGALLVPAGDRPAAVTETLDVVQQLPGFRQVLLTLVPAPRVARNYTQEAIARANPLPTTSTTTGMQTDELPYFVQPLAPHPLTLIRLGISRVGVFTVEFQGTPTVGEMLGRAWAAALQTVPRVNEQALKLTPCQPQAWASHREILLIAYTTDSDQTGTVSVWLDLRPQGVLAFRQASRDIDPNLLLKELKGYKALFRNGVKWSDRVILNEGDYITGSLVPQAPDVRPNDFFIQRIQGLAGLLLPIHINSELQFETTTCFELDQEIAQQAWSHALQERLYDLGLHDAQNPPFLILGPHIEAQGAVSEVTPRLEDVASWVRKWVLPEASAMQLHDTEGYIQGRRLFVLTPCQMDSAEQYLRIHVTGEAVHAFMLPHSMRPGDLRRLAPISDAESRPVPGRSWYGTLFPATDLHRMQVVDQHTTPCTCRDDFTTADSHPVISVSRWRQMRHRLRVADATLESRENSQSDRLDRASAENTGHTTTTTTGVRTLPISRDVFRVPGSPILLAITGGAIAGTEMTEVTPDSLANALADLIGQHRLRQQGPREGCLVMAKSHPGRQSPYREIVMLWHPLDFNVHILTDLRGIGGGLGHCAVDSDVDLQQLVPTDLRRRPMLIYINGIPMPLFRSTLQDGDYVTYESQAPSIPAIPRSALFRSWPALGALGVDLLIEDFEHLLITPAAFARTLTTHLLTAIDTRLTTLGYHITPRNHSVCPREIASAQWAKAEVVRLLPEWQTANQITDTGALSWDASIFLAQDAYEARQTWHLVPIPYYMQLFLLWPVTEDVLTRVAEIPAANDRQISGRETPSHGHVHHLQDRAGTGTSLIQLTQVRSRSRAPPCQDLALTASAARIQLCEEEFRQRNKHEQSRQRFHLPNGLSLTSYQDLVDAMPFGRFGGCRADHLKPTPQIPIEFFPPDLALVVDQTYMAIAQVTPGRLAQGGEDRYTVFDTLFHVRVKLHDRHQRIEILMAELLQSTPRRVRSIHRLHHTVYGFPEPQFVLTFHDAPARNFAVPCDCRGIGGGICTINIAPAMSWTAMGQELQAIPPDTRGDPMGIQWIFVAIRPPTPPTEQPTEVEHASRALSYQIATPMGNAARIFTDGSFQAQDGSAAWAYCVLVRQEGTWTFGGFASGRVNSTRAAYPLNAHIAELHALFAALLTAGSLHEHEVVMHYDAKAAASVAQAEAWSRQNDQLSLRVTLLADYAAAHLRQLHWAHVTGHSGDPFNELVDIAAKRAANNIFHHDPAEQLRIAAMSSNDFHWLWYSPTNPISKQGSYIVIAGPDDAGHLGCQLWLNADAAIATDGEEQIHFDTKCISIIRAEPRLLVVLVDLGKNSLACIVGHSPTSATDYDTILAWWSRLDSAIRAIPAKFRPILFLDANARFGDEDAHVPAARPLTTPAKFLQALLADRELTCTPLRDRSGNKAITWTSPMQRGACLDYIIVPRDLGKGLTTSGAWSDFPSIHGPDHFPLIARLHWQDLGKASRVHVAVDRQAMLTSAGREKIRQIFSTAPQLPWGVHADDYLATLNKHISQSLVEAFPKQTKGPRQLHVSESSWKWIQFRRKLRRQMHQAGQQQRRAFLRACWAAWARPATRQGRLKNTWHMLQARLGKLVRTAHCQIRAHMRQDTANHARQCMQEAKKDGPGALAAHLRSILRIGRSYKPTRAAPSLQINGELVAGQKDVGHAFALHFAKAERAQLCSREDLQGKHAAVHTGPGEDIQPDQVPTLVDLASRFARLQPHKASGFSLIPAEAFRAAPMEAAKLHMPLLLRMAMGREPPFLWVGGRCVPIPKPNKPPLDLSGWRSVMLLEPACKAVGQAFRPDIVQQFVNKAAPVQCGAQKGVPISLPMLHIRTHLSMLEKRKQSGAILFVDATNAYYSIIRHFLFAHGDICGHDALLAAVERIHPQPDMQRQLLAALAGPGLMQDAPAPVKHYVRSVLAHAWFSTDAQADQLCATCTGTSPGAPLADVLFQIIFTTALQSIQHQLRENGLEVTAGIGAAAPLPTWADDLAIPCASSSASEVLPQVVQVASITHKAMHSVGLDMNFAPGKSEALIVWRGAEAGKLRQSHFSRPDPHVEVPIAGDKIAKLTLTRSYVHLGGIVNDINTYREDIDHRRVHANLAFDRLKRTLLYNPDLTASEKSQLFSGLVLGRFMHGIGQWRLSNNDEAYLCSTIQKWQRSMVRPLVGATSKGLTAAQVCEVTGCLPAETLLHAARLAQLVMVVENGDGYLWKALLVAQDWIRDAICSLKIAVNATKKAISIPEDESQIFIHLQEHLPALRLLPGQYKAHTAKTLAQNRQQVKEKIEFLACLEAQGGCVFTIEHRQAQSTRFCPECGIGCRTEAALASHRSRRHDVGGRVSNVQGTYCAVCRGEFWTTPCLRMHLRKAETCAEAHLASDVSYGPREFTENKALVRRPACKALGPQPFWATMRPTAVARAVRSREDPPVQPSKLWEFLSKHSRTASDFFATTVRMLLRISEVPDVEDILEHCTIGRAQGTLKIRLLADLLSLSVRIVQRYRLGESGCETIGSFVSVLQGQTDLALNVLTLDLDFVRITCIYGADSPVMKFTCKLVACPIACSFPLASWCFAKWWGRPKPFDTVLNLCGLLSFAFFLAIALATLTPFQCVSNPSGVTSMATDPGVICYDSEEHTVLVILAVIGVLSQPVAFLTVATYATVMYPSWVASGRGLRLLNRYRFLFHRFKSERYYYGLVLLCRNGLVALLPIVAVDLLEVQVPAMGLILMVSLVLLAGTCPWRTQQANQVDLLLTGLLLLILLGVAPLLKLDLTLSSSFLGWLLCFPVAGLLLVTTVALLRALLGHFKQQRRFGVFLCHHKAGAGSLCRLMKIMIARRSSTRVFLDCDQLQKLDLLFDIVRTSTQSMAVVLTPELLKRVWCAGEITTAWKNKITTVPLVCDGFQPLCTEALQQFPSLWTPEQTQLLANYGVEIADVAHAYAWLQHDLTPLSMPRFGSVWAREEAVRDMLARCGVLSSVRSLSGSLSGIGSGSGSRLSLAPSRARILILSSVADAESLSACEVFQLMLQDHLKVECAVIHGRRQMVSWKPYAYYLVVLLFRGIFNDQGFARTLLAAFHAPGRSLELMTVIADTHFEFPSLEQDVSSPFEHESTEDAERRRQLTQAFRKLVNVLALPFSPLASEGLQRRQVAEIAGRMHRYEDPAAAAWRDEADDRMADKLVREEDHVQHQGSLASCQSELTAVEELEGAVSGLPEHGEQGDTVSL</sequence>
<evidence type="ECO:0000256" key="5">
    <source>
        <dbReference type="ARBA" id="ARBA00023170"/>
    </source>
</evidence>
<keyword evidence="4 8" id="KW-0472">Membrane</keyword>
<keyword evidence="12" id="KW-1185">Reference proteome</keyword>
<evidence type="ECO:0000256" key="3">
    <source>
        <dbReference type="ARBA" id="ARBA00022989"/>
    </source>
</evidence>
<feature type="region of interest" description="Disordered" evidence="7">
    <location>
        <begin position="971"/>
        <end position="1031"/>
    </location>
</feature>
<feature type="transmembrane region" description="Helical" evidence="8">
    <location>
        <begin position="4250"/>
        <end position="4269"/>
    </location>
</feature>
<comment type="subcellular location">
    <subcellularLocation>
        <location evidence="1">Membrane</location>
        <topology evidence="1">Multi-pass membrane protein</topology>
    </subcellularLocation>
</comment>
<evidence type="ECO:0000256" key="4">
    <source>
        <dbReference type="ARBA" id="ARBA00023136"/>
    </source>
</evidence>
<dbReference type="GO" id="GO:0004930">
    <property type="term" value="F:G protein-coupled receptor activity"/>
    <property type="evidence" value="ECO:0007669"/>
    <property type="project" value="InterPro"/>
</dbReference>
<dbReference type="InterPro" id="IPR036691">
    <property type="entry name" value="Endo/exonu/phosph_ase_sf"/>
</dbReference>
<dbReference type="GO" id="GO:0016020">
    <property type="term" value="C:membrane"/>
    <property type="evidence" value="ECO:0007669"/>
    <property type="project" value="UniProtKB-SubCell"/>
</dbReference>
<dbReference type="SUPFAM" id="SSF57184">
    <property type="entry name" value="Growth factor receptor domain"/>
    <property type="match status" value="1"/>
</dbReference>
<evidence type="ECO:0000313" key="12">
    <source>
        <dbReference type="Proteomes" id="UP000604046"/>
    </source>
</evidence>
<dbReference type="Gene3D" id="3.30.420.10">
    <property type="entry name" value="Ribonuclease H-like superfamily/Ribonuclease H"/>
    <property type="match status" value="1"/>
</dbReference>
<feature type="transmembrane region" description="Helical" evidence="8">
    <location>
        <begin position="735"/>
        <end position="753"/>
    </location>
</feature>
<dbReference type="GO" id="GO:0004523">
    <property type="term" value="F:RNA-DNA hybrid ribonuclease activity"/>
    <property type="evidence" value="ECO:0007669"/>
    <property type="project" value="InterPro"/>
</dbReference>